<keyword evidence="10" id="KW-0285">Flavoprotein</keyword>
<dbReference type="Gene3D" id="2.60.40.650">
    <property type="match status" value="1"/>
</dbReference>
<keyword evidence="11" id="KW-0479">Metal-binding</keyword>
<sequence length="1059" mass="120605">MTPHAHHTRPRYHPGSSKKEIEEEPDWQTAGLHRIGLRNGENYIPGLTHRGDEWLKQELEYEEHAINVEDELKRSLERGDLITVRDVMTKQEDFHLRTPEVFSKGWRYALHTTEDFIKYQQDWPINIQKRQKEEEEKEKKEEEEKEEEEEQLKKEHEWRRERGQNTTQKNAYASKEVPDEIQEQNETADQKKPAATKGDGLEQKLSAQEITLLRALQHEKEYMHSLERNDGKGQSPLAHDEDRGHFRIDEADQFTPDNWIPRNDALIRLTGKHPFNSEPPLSMLYDAGLITPNKVHFVRNHGSVPHLRWQTHRLDVENGKLVLSMGELEGEFNAINIPVLVGCDGNRRKEVNMVKRSKGFNWGSGACGCAYWKGPLVRDVLLAAGVPQEASPRRSWVNFEGADHLAEGKYATCIPLEYAMDPNNDVILAYEMNDKALPPDHGYPVRVIIPGYVGGRCVKWLSRIWTSEEPNDSYYHVFDNRVVPDFITEMDSEFAKAMFSSPSTACNEQSLNSVIVKPAHGEMLDLVMENNKKRKEYRVEGFAYAGGGHEVQRVEISLDDGKNWLYCIRRFPETPIRHGKKFWTWVHWSVDVDIVHLAQAKGITVRCFDVFKNCQSERLNWNLLGMMNNCWYTVHSNIIQDPKSGDLSITFQHPTEPGSGQGGWMRPSTEEQIDEIRHEVGAPQKQFTREEIEKHDSESDCWIVINNKVYDATSVLSWHPGGSASIMGHAGRAHAATTDEFDSVHDDYAQQKLSECVLGVVTDKTKAYIKKQAEESAKEKAKTNSANSESGILRHKWTQVRLHKKERISADTQLYTFALPPGSKSLGLSTCQHIQLGFHFADKLVVRPYTPVRPIFESEADGTFKLAVKTYFPSSKQPGGTMSNVLDCLRENEEVEVKGPTGLIQYEGCGQFVIDGTKRKFKNVTLILGGSGITPGYQLIARILRSDTELEGSKDETCIRVIDANKTEDDILLVDELGEFAKQHPKQFQIVHVLADPHRELTEGRIKGLVDRDIIRKHGFEPAEGNVALLCGPPGLIKMAALPNLKDWGYKEDETLFGF</sequence>
<evidence type="ECO:0000256" key="7">
    <source>
        <dbReference type="ARBA" id="ARBA00012673"/>
    </source>
</evidence>
<feature type="region of interest" description="Disordered" evidence="16">
    <location>
        <begin position="1"/>
        <end position="26"/>
    </location>
</feature>
<dbReference type="Gene3D" id="3.10.120.10">
    <property type="entry name" value="Cytochrome b5-like heme/steroid binding domain"/>
    <property type="match status" value="1"/>
</dbReference>
<feature type="domain" description="Cytochrome b5 heme-binding" evidence="17">
    <location>
        <begin position="684"/>
        <end position="762"/>
    </location>
</feature>
<dbReference type="Pfam" id="PF03404">
    <property type="entry name" value="Mo-co_dimer"/>
    <property type="match status" value="1"/>
</dbReference>
<dbReference type="PROSITE" id="PS50255">
    <property type="entry name" value="CYTOCHROME_B5_2"/>
    <property type="match status" value="1"/>
</dbReference>
<dbReference type="CDD" id="cd06183">
    <property type="entry name" value="cyt_b5_reduct_like"/>
    <property type="match status" value="1"/>
</dbReference>
<dbReference type="Gene3D" id="3.40.50.80">
    <property type="entry name" value="Nucleotide-binding domain of ferredoxin-NADP reductase (FNR) module"/>
    <property type="match status" value="1"/>
</dbReference>
<feature type="region of interest" description="Disordered" evidence="16">
    <location>
        <begin position="134"/>
        <end position="203"/>
    </location>
</feature>
<evidence type="ECO:0000313" key="19">
    <source>
        <dbReference type="EMBL" id="OAX79705.1"/>
    </source>
</evidence>
<accession>A0A1B7NSD7</accession>
<comment type="caution">
    <text evidence="19">The sequence shown here is derived from an EMBL/GenBank/DDBJ whole genome shotgun (WGS) entry which is preliminary data.</text>
</comment>
<dbReference type="InterPro" id="IPR001199">
    <property type="entry name" value="Cyt_B5-like_heme/steroid-bd"/>
</dbReference>
<evidence type="ECO:0000256" key="1">
    <source>
        <dbReference type="ARBA" id="ARBA00001924"/>
    </source>
</evidence>
<dbReference type="Gene3D" id="2.40.30.10">
    <property type="entry name" value="Translation factors"/>
    <property type="match status" value="1"/>
</dbReference>
<dbReference type="InterPro" id="IPR008335">
    <property type="entry name" value="Mopterin_OxRdtase_euk"/>
</dbReference>
<evidence type="ECO:0000256" key="6">
    <source>
        <dbReference type="ARBA" id="ARBA00011738"/>
    </source>
</evidence>
<reference evidence="19 20" key="1">
    <citation type="submission" date="2015-07" db="EMBL/GenBank/DDBJ databases">
        <title>Emmonsia species relationships and genome sequence.</title>
        <authorList>
            <person name="Cuomo C.A."/>
            <person name="Schwartz I.S."/>
            <person name="Kenyon C."/>
            <person name="de Hoog G.S."/>
            <person name="Govender N.P."/>
            <person name="Botha A."/>
            <person name="Moreno L."/>
            <person name="de Vries M."/>
            <person name="Munoz J.F."/>
            <person name="Stielow J.B."/>
        </authorList>
    </citation>
    <scope>NUCLEOTIDE SEQUENCE [LARGE SCALE GENOMIC DNA]</scope>
    <source>
        <strain evidence="19 20">CBS 136260</strain>
    </source>
</reference>
<dbReference type="EMBL" id="LGUA01000924">
    <property type="protein sequence ID" value="OAX79705.1"/>
    <property type="molecule type" value="Genomic_DNA"/>
</dbReference>
<evidence type="ECO:0000256" key="8">
    <source>
        <dbReference type="ARBA" id="ARBA00015499"/>
    </source>
</evidence>
<dbReference type="PROSITE" id="PS51384">
    <property type="entry name" value="FAD_FR"/>
    <property type="match status" value="1"/>
</dbReference>
<evidence type="ECO:0000256" key="10">
    <source>
        <dbReference type="ARBA" id="ARBA00022630"/>
    </source>
</evidence>
<evidence type="ECO:0000256" key="4">
    <source>
        <dbReference type="ARBA" id="ARBA00003838"/>
    </source>
</evidence>
<dbReference type="InterPro" id="IPR001433">
    <property type="entry name" value="OxRdtase_FAD/NAD-bd"/>
</dbReference>
<dbReference type="GO" id="GO:0050464">
    <property type="term" value="F:nitrate reductase (NADPH) activity"/>
    <property type="evidence" value="ECO:0007669"/>
    <property type="project" value="UniProtKB-EC"/>
</dbReference>
<keyword evidence="13" id="KW-0560">Oxidoreductase</keyword>
<comment type="cofactor">
    <cofactor evidence="2">
        <name>heme</name>
        <dbReference type="ChEBI" id="CHEBI:30413"/>
    </cofactor>
</comment>
<comment type="function">
    <text evidence="4">Nitrate reductase is a key enzyme involved in the first step of nitrate assimilation in plants, fungi and bacteria.</text>
</comment>
<dbReference type="Pfam" id="PF00970">
    <property type="entry name" value="FAD_binding_6"/>
    <property type="match status" value="1"/>
</dbReference>
<dbReference type="OrthoDB" id="432685at2759"/>
<gene>
    <name evidence="19" type="ORF">ACJ72_05973</name>
</gene>
<dbReference type="Gene3D" id="3.90.420.10">
    <property type="entry name" value="Oxidoreductase, molybdopterin-binding domain"/>
    <property type="match status" value="1"/>
</dbReference>
<dbReference type="InterPro" id="IPR036400">
    <property type="entry name" value="Cyt_B5-like_heme/steroid_sf"/>
</dbReference>
<comment type="subunit">
    <text evidence="6">Homodimer.</text>
</comment>
<dbReference type="InterPro" id="IPR014756">
    <property type="entry name" value="Ig_E-set"/>
</dbReference>
<feature type="compositionally biased region" description="Basic and acidic residues" evidence="16">
    <location>
        <begin position="151"/>
        <end position="163"/>
    </location>
</feature>
<dbReference type="InterPro" id="IPR017938">
    <property type="entry name" value="Riboflavin_synthase-like_b-brl"/>
</dbReference>
<dbReference type="PANTHER" id="PTHR19372">
    <property type="entry name" value="SULFITE REDUCTASE"/>
    <property type="match status" value="1"/>
</dbReference>
<dbReference type="GO" id="GO:0042128">
    <property type="term" value="P:nitrate assimilation"/>
    <property type="evidence" value="ECO:0007669"/>
    <property type="project" value="UniProtKB-KW"/>
</dbReference>
<evidence type="ECO:0000256" key="12">
    <source>
        <dbReference type="ARBA" id="ARBA00022827"/>
    </source>
</evidence>
<dbReference type="GO" id="GO:0008482">
    <property type="term" value="F:sulfite oxidase activity"/>
    <property type="evidence" value="ECO:0007669"/>
    <property type="project" value="TreeGrafter"/>
</dbReference>
<dbReference type="SUPFAM" id="SSF81296">
    <property type="entry name" value="E set domains"/>
    <property type="match status" value="1"/>
</dbReference>
<dbReference type="SUPFAM" id="SSF52343">
    <property type="entry name" value="Ferredoxin reductase-like, C-terminal NADP-linked domain"/>
    <property type="match status" value="1"/>
</dbReference>
<evidence type="ECO:0000256" key="11">
    <source>
        <dbReference type="ARBA" id="ARBA00022723"/>
    </source>
</evidence>
<comment type="catalytic activity">
    <reaction evidence="15">
        <text>nitrite + NADP(+) + H2O = nitrate + NADPH + H(+)</text>
        <dbReference type="Rhea" id="RHEA:19061"/>
        <dbReference type="ChEBI" id="CHEBI:15377"/>
        <dbReference type="ChEBI" id="CHEBI:15378"/>
        <dbReference type="ChEBI" id="CHEBI:16301"/>
        <dbReference type="ChEBI" id="CHEBI:17632"/>
        <dbReference type="ChEBI" id="CHEBI:57783"/>
        <dbReference type="ChEBI" id="CHEBI:58349"/>
        <dbReference type="EC" id="1.7.1.3"/>
    </reaction>
</comment>
<dbReference type="InterPro" id="IPR008333">
    <property type="entry name" value="Cbr1-like_FAD-bd_dom"/>
</dbReference>
<dbReference type="AlphaFoldDB" id="A0A1B7NSD7"/>
<dbReference type="Pfam" id="PF00174">
    <property type="entry name" value="Oxidored_molyb"/>
    <property type="match status" value="1"/>
</dbReference>
<evidence type="ECO:0000259" key="18">
    <source>
        <dbReference type="PROSITE" id="PS51384"/>
    </source>
</evidence>
<dbReference type="SMART" id="SM01117">
    <property type="entry name" value="Cyt-b5"/>
    <property type="match status" value="1"/>
</dbReference>
<evidence type="ECO:0000256" key="3">
    <source>
        <dbReference type="ARBA" id="ARBA00001974"/>
    </source>
</evidence>
<dbReference type="PRINTS" id="PR00407">
    <property type="entry name" value="EUMOPTERIN"/>
</dbReference>
<evidence type="ECO:0000256" key="5">
    <source>
        <dbReference type="ARBA" id="ARBA00006253"/>
    </source>
</evidence>
<feature type="compositionally biased region" description="Basic residues" evidence="16">
    <location>
        <begin position="1"/>
        <end position="12"/>
    </location>
</feature>
<dbReference type="SUPFAM" id="SSF63380">
    <property type="entry name" value="Riboflavin synthase domain-like"/>
    <property type="match status" value="1"/>
</dbReference>
<dbReference type="EC" id="1.7.1.3" evidence="7"/>
<evidence type="ECO:0000256" key="16">
    <source>
        <dbReference type="SAM" id="MobiDB-lite"/>
    </source>
</evidence>
<evidence type="ECO:0000256" key="2">
    <source>
        <dbReference type="ARBA" id="ARBA00001971"/>
    </source>
</evidence>
<evidence type="ECO:0000256" key="14">
    <source>
        <dbReference type="ARBA" id="ARBA00023063"/>
    </source>
</evidence>
<dbReference type="InterPro" id="IPR036374">
    <property type="entry name" value="OxRdtase_Mopterin-bd_sf"/>
</dbReference>
<dbReference type="GO" id="GO:0043546">
    <property type="term" value="F:molybdopterin cofactor binding"/>
    <property type="evidence" value="ECO:0007669"/>
    <property type="project" value="TreeGrafter"/>
</dbReference>
<dbReference type="STRING" id="1658172.A0A1B7NSD7"/>
<dbReference type="InterPro" id="IPR000572">
    <property type="entry name" value="OxRdtase_Mopterin-bd_dom"/>
</dbReference>
<dbReference type="Pfam" id="PF00173">
    <property type="entry name" value="Cyt-b5"/>
    <property type="match status" value="1"/>
</dbReference>
<dbReference type="SUPFAM" id="SSF55856">
    <property type="entry name" value="Cytochrome b5-like heme/steroid binding domain"/>
    <property type="match status" value="1"/>
</dbReference>
<dbReference type="InterPro" id="IPR005066">
    <property type="entry name" value="MoCF_OxRdtse_dimer"/>
</dbReference>
<evidence type="ECO:0000313" key="20">
    <source>
        <dbReference type="Proteomes" id="UP000091918"/>
    </source>
</evidence>
<protein>
    <recommendedName>
        <fullName evidence="8">Nitrate reductase [NADPH]</fullName>
        <ecNumber evidence="7">1.7.1.3</ecNumber>
    </recommendedName>
</protein>
<evidence type="ECO:0000256" key="9">
    <source>
        <dbReference type="ARBA" id="ARBA00022505"/>
    </source>
</evidence>
<feature type="domain" description="FAD-binding FR-type" evidence="18">
    <location>
        <begin position="795"/>
        <end position="907"/>
    </location>
</feature>
<organism evidence="19 20">
    <name type="scientific">Emergomyces africanus</name>
    <dbReference type="NCBI Taxonomy" id="1955775"/>
    <lineage>
        <taxon>Eukaryota</taxon>
        <taxon>Fungi</taxon>
        <taxon>Dikarya</taxon>
        <taxon>Ascomycota</taxon>
        <taxon>Pezizomycotina</taxon>
        <taxon>Eurotiomycetes</taxon>
        <taxon>Eurotiomycetidae</taxon>
        <taxon>Onygenales</taxon>
        <taxon>Ajellomycetaceae</taxon>
        <taxon>Emergomyces</taxon>
    </lineage>
</organism>
<dbReference type="InterPro" id="IPR039261">
    <property type="entry name" value="FNR_nucleotide-bd"/>
</dbReference>
<evidence type="ECO:0000259" key="17">
    <source>
        <dbReference type="PROSITE" id="PS50255"/>
    </source>
</evidence>
<dbReference type="PANTHER" id="PTHR19372:SF7">
    <property type="entry name" value="SULFITE OXIDASE, MITOCHONDRIAL"/>
    <property type="match status" value="1"/>
</dbReference>
<evidence type="ECO:0000256" key="15">
    <source>
        <dbReference type="ARBA" id="ARBA00049155"/>
    </source>
</evidence>
<dbReference type="Proteomes" id="UP000091918">
    <property type="component" value="Unassembled WGS sequence"/>
</dbReference>
<dbReference type="GO" id="GO:0006790">
    <property type="term" value="P:sulfur compound metabolic process"/>
    <property type="evidence" value="ECO:0007669"/>
    <property type="project" value="TreeGrafter"/>
</dbReference>
<dbReference type="GO" id="GO:0020037">
    <property type="term" value="F:heme binding"/>
    <property type="evidence" value="ECO:0007669"/>
    <property type="project" value="TreeGrafter"/>
</dbReference>
<comment type="similarity">
    <text evidence="5">Belongs to the nitrate reductase family.</text>
</comment>
<dbReference type="PRINTS" id="PR00406">
    <property type="entry name" value="CYTB5RDTASE"/>
</dbReference>
<keyword evidence="20" id="KW-1185">Reference proteome</keyword>
<keyword evidence="9" id="KW-0500">Molybdenum</keyword>
<keyword evidence="14" id="KW-0534">Nitrate assimilation</keyword>
<evidence type="ECO:0000256" key="13">
    <source>
        <dbReference type="ARBA" id="ARBA00023002"/>
    </source>
</evidence>
<proteinExistence type="inferred from homology"/>
<name>A0A1B7NSD7_9EURO</name>
<dbReference type="InterPro" id="IPR017927">
    <property type="entry name" value="FAD-bd_FR_type"/>
</dbReference>
<keyword evidence="12" id="KW-0274">FAD</keyword>
<dbReference type="Pfam" id="PF00175">
    <property type="entry name" value="NAD_binding_1"/>
    <property type="match status" value="1"/>
</dbReference>
<dbReference type="GO" id="GO:0030151">
    <property type="term" value="F:molybdenum ion binding"/>
    <property type="evidence" value="ECO:0007669"/>
    <property type="project" value="InterPro"/>
</dbReference>
<dbReference type="SUPFAM" id="SSF56524">
    <property type="entry name" value="Oxidoreductase molybdopterin-binding domain"/>
    <property type="match status" value="1"/>
</dbReference>
<comment type="cofactor">
    <cofactor evidence="1">
        <name>Mo-molybdopterin</name>
        <dbReference type="ChEBI" id="CHEBI:71302"/>
    </cofactor>
</comment>
<comment type="cofactor">
    <cofactor evidence="3">
        <name>FAD</name>
        <dbReference type="ChEBI" id="CHEBI:57692"/>
    </cofactor>
</comment>